<keyword evidence="3 4" id="KW-0964">Secreted</keyword>
<feature type="chain" id="PRO_5031594385" description="Dirigent protein" evidence="4">
    <location>
        <begin position="19"/>
        <end position="191"/>
    </location>
</feature>
<dbReference type="EnsemblPlants" id="AUR62029252-RA">
    <property type="protein sequence ID" value="AUR62029252-RA:cds"/>
    <property type="gene ID" value="AUR62029252"/>
</dbReference>
<dbReference type="InterPro" id="IPR044859">
    <property type="entry name" value="Allene_oxi_cyc_Dirigent"/>
</dbReference>
<keyword evidence="6" id="KW-1185">Reference proteome</keyword>
<accession>A0A803MH00</accession>
<evidence type="ECO:0000313" key="6">
    <source>
        <dbReference type="Proteomes" id="UP000596660"/>
    </source>
</evidence>
<gene>
    <name evidence="5" type="primary">LOC110720189</name>
</gene>
<protein>
    <recommendedName>
        <fullName evidence="4">Dirigent protein</fullName>
    </recommendedName>
</protein>
<dbReference type="PANTHER" id="PTHR47586:SF1">
    <property type="entry name" value="DIRIGENT PROTEIN"/>
    <property type="match status" value="1"/>
</dbReference>
<evidence type="ECO:0000256" key="4">
    <source>
        <dbReference type="RuleBase" id="RU363099"/>
    </source>
</evidence>
<comment type="subcellular location">
    <subcellularLocation>
        <location evidence="4">Secreted</location>
        <location evidence="4">Extracellular space</location>
        <location evidence="4">Apoplast</location>
    </subcellularLocation>
</comment>
<feature type="signal peptide" evidence="4">
    <location>
        <begin position="1"/>
        <end position="18"/>
    </location>
</feature>
<dbReference type="GO" id="GO:0009699">
    <property type="term" value="P:phenylpropanoid biosynthetic process"/>
    <property type="evidence" value="ECO:0007669"/>
    <property type="project" value="UniProtKB-ARBA"/>
</dbReference>
<comment type="function">
    <text evidence="4">Dirigent proteins impart stereoselectivity on the phenoxy radical-coupling reaction, yielding optically active lignans from two molecules of coniferyl alcohol in the biosynthesis of lignans, flavonolignans, and alkaloids and thus plays a central role in plant secondary metabolism.</text>
</comment>
<dbReference type="GO" id="GO:0048046">
    <property type="term" value="C:apoplast"/>
    <property type="evidence" value="ECO:0007669"/>
    <property type="project" value="UniProtKB-SubCell"/>
</dbReference>
<dbReference type="Pfam" id="PF03018">
    <property type="entry name" value="Dirigent"/>
    <property type="match status" value="1"/>
</dbReference>
<sequence length="191" mass="20909">MALSFFTIILPLFSLLLASPTSQLLLHEKHHQRHNGGGLKSLRFTLYLHETFNKTSYFIVKGVAGPSGITTTSNPFGSLFAFNDPLNETPDPSSKIIGYTEGSAVTSSFDGERTTCISRITLNLKGYKGELLNVGTAHYTQVSELPFIGGTGDFRFVQGYMTTSVVDLSGPTTSYKIDFNLFWPPYAALAH</sequence>
<proteinExistence type="inferred from homology"/>
<dbReference type="PANTHER" id="PTHR47586">
    <property type="entry name" value="DIRIGENT PROTEIN"/>
    <property type="match status" value="1"/>
</dbReference>
<reference evidence="5" key="2">
    <citation type="submission" date="2021-03" db="UniProtKB">
        <authorList>
            <consortium name="EnsemblPlants"/>
        </authorList>
    </citation>
    <scope>IDENTIFICATION</scope>
</reference>
<evidence type="ECO:0000256" key="3">
    <source>
        <dbReference type="ARBA" id="ARBA00022525"/>
    </source>
</evidence>
<dbReference type="Gramene" id="AUR62029252-RA">
    <property type="protein sequence ID" value="AUR62029252-RA:cds"/>
    <property type="gene ID" value="AUR62029252"/>
</dbReference>
<evidence type="ECO:0000313" key="5">
    <source>
        <dbReference type="EnsemblPlants" id="AUR62029252-RA:cds"/>
    </source>
</evidence>
<dbReference type="OMA" id="SVHIVTH"/>
<evidence type="ECO:0000256" key="2">
    <source>
        <dbReference type="ARBA" id="ARBA00011738"/>
    </source>
</evidence>
<dbReference type="OrthoDB" id="1862428at2759"/>
<comment type="similarity">
    <text evidence="1 4">Belongs to the plant dirigent protein family.</text>
</comment>
<keyword evidence="4" id="KW-0052">Apoplast</keyword>
<dbReference type="SMR" id="A0A803MH00"/>
<dbReference type="AlphaFoldDB" id="A0A803MH00"/>
<reference evidence="5" key="1">
    <citation type="journal article" date="2017" name="Nature">
        <title>The genome of Chenopodium quinoa.</title>
        <authorList>
            <person name="Jarvis D.E."/>
            <person name="Ho Y.S."/>
            <person name="Lightfoot D.J."/>
            <person name="Schmoeckel S.M."/>
            <person name="Li B."/>
            <person name="Borm T.J.A."/>
            <person name="Ohyanagi H."/>
            <person name="Mineta K."/>
            <person name="Michell C.T."/>
            <person name="Saber N."/>
            <person name="Kharbatia N.M."/>
            <person name="Rupper R.R."/>
            <person name="Sharp A.R."/>
            <person name="Dally N."/>
            <person name="Boughton B.A."/>
            <person name="Woo Y.H."/>
            <person name="Gao G."/>
            <person name="Schijlen E.G.W.M."/>
            <person name="Guo X."/>
            <person name="Momin A.A."/>
            <person name="Negrao S."/>
            <person name="Al-Babili S."/>
            <person name="Gehring C."/>
            <person name="Roessner U."/>
            <person name="Jung C."/>
            <person name="Murphy K."/>
            <person name="Arold S.T."/>
            <person name="Gojobori T."/>
            <person name="van der Linden C.G."/>
            <person name="van Loo E.N."/>
            <person name="Jellen E.N."/>
            <person name="Maughan P.J."/>
            <person name="Tester M."/>
        </authorList>
    </citation>
    <scope>NUCLEOTIDE SEQUENCE [LARGE SCALE GENOMIC DNA]</scope>
    <source>
        <strain evidence="5">cv. PI 614886</strain>
    </source>
</reference>
<comment type="subunit">
    <text evidence="2 4">Homodimer.</text>
</comment>
<organism evidence="5 6">
    <name type="scientific">Chenopodium quinoa</name>
    <name type="common">Quinoa</name>
    <dbReference type="NCBI Taxonomy" id="63459"/>
    <lineage>
        <taxon>Eukaryota</taxon>
        <taxon>Viridiplantae</taxon>
        <taxon>Streptophyta</taxon>
        <taxon>Embryophyta</taxon>
        <taxon>Tracheophyta</taxon>
        <taxon>Spermatophyta</taxon>
        <taxon>Magnoliopsida</taxon>
        <taxon>eudicotyledons</taxon>
        <taxon>Gunneridae</taxon>
        <taxon>Pentapetalae</taxon>
        <taxon>Caryophyllales</taxon>
        <taxon>Chenopodiaceae</taxon>
        <taxon>Chenopodioideae</taxon>
        <taxon>Atripliceae</taxon>
        <taxon>Chenopodium</taxon>
    </lineage>
</organism>
<dbReference type="InterPro" id="IPR004265">
    <property type="entry name" value="Dirigent"/>
</dbReference>
<dbReference type="Gene3D" id="2.40.480.10">
    <property type="entry name" value="Allene oxide cyclase-like"/>
    <property type="match status" value="1"/>
</dbReference>
<evidence type="ECO:0000256" key="1">
    <source>
        <dbReference type="ARBA" id="ARBA00010746"/>
    </source>
</evidence>
<keyword evidence="4" id="KW-0732">Signal</keyword>
<name>A0A803MH00_CHEQI</name>
<dbReference type="Proteomes" id="UP000596660">
    <property type="component" value="Unplaced"/>
</dbReference>